<evidence type="ECO:0000256" key="1">
    <source>
        <dbReference type="ARBA" id="ARBA00004141"/>
    </source>
</evidence>
<evidence type="ECO:0000256" key="5">
    <source>
        <dbReference type="SAM" id="Phobius"/>
    </source>
</evidence>
<evidence type="ECO:0000256" key="4">
    <source>
        <dbReference type="ARBA" id="ARBA00023136"/>
    </source>
</evidence>
<accession>A0A8T2XBU0</accession>
<dbReference type="EMBL" id="JACEGQ020000014">
    <property type="protein sequence ID" value="KAH8489863.1"/>
    <property type="molecule type" value="Genomic_DNA"/>
</dbReference>
<evidence type="ECO:0000256" key="2">
    <source>
        <dbReference type="ARBA" id="ARBA00022692"/>
    </source>
</evidence>
<keyword evidence="2 5" id="KW-0812">Transmembrane</keyword>
<evidence type="ECO:0000259" key="6">
    <source>
        <dbReference type="Pfam" id="PF00909"/>
    </source>
</evidence>
<feature type="transmembrane region" description="Helical" evidence="5">
    <location>
        <begin position="20"/>
        <end position="42"/>
    </location>
</feature>
<organism evidence="7 8">
    <name type="scientific">Populus deltoides</name>
    <name type="common">Eastern poplar</name>
    <name type="synonym">Eastern cottonwood</name>
    <dbReference type="NCBI Taxonomy" id="3696"/>
    <lineage>
        <taxon>Eukaryota</taxon>
        <taxon>Viridiplantae</taxon>
        <taxon>Streptophyta</taxon>
        <taxon>Embryophyta</taxon>
        <taxon>Tracheophyta</taxon>
        <taxon>Spermatophyta</taxon>
        <taxon>Magnoliopsida</taxon>
        <taxon>eudicotyledons</taxon>
        <taxon>Gunneridae</taxon>
        <taxon>Pentapetalae</taxon>
        <taxon>rosids</taxon>
        <taxon>fabids</taxon>
        <taxon>Malpighiales</taxon>
        <taxon>Salicaceae</taxon>
        <taxon>Saliceae</taxon>
        <taxon>Populus</taxon>
    </lineage>
</organism>
<dbReference type="InterPro" id="IPR029020">
    <property type="entry name" value="Ammonium/urea_transptr"/>
</dbReference>
<dbReference type="GO" id="GO:0016020">
    <property type="term" value="C:membrane"/>
    <property type="evidence" value="ECO:0007669"/>
    <property type="project" value="UniProtKB-SubCell"/>
</dbReference>
<protein>
    <recommendedName>
        <fullName evidence="6">Ammonium transporter AmtB-like domain-containing protein</fullName>
    </recommendedName>
</protein>
<comment type="caution">
    <text evidence="7">The sequence shown here is derived from an EMBL/GenBank/DDBJ whole genome shotgun (WGS) entry which is preliminary data.</text>
</comment>
<name>A0A8T2XBU0_POPDE</name>
<feature type="domain" description="Ammonium transporter AmtB-like" evidence="6">
    <location>
        <begin position="15"/>
        <end position="69"/>
    </location>
</feature>
<dbReference type="Gene3D" id="1.10.3430.10">
    <property type="entry name" value="Ammonium transporter AmtB like domains"/>
    <property type="match status" value="1"/>
</dbReference>
<evidence type="ECO:0000256" key="3">
    <source>
        <dbReference type="ARBA" id="ARBA00022989"/>
    </source>
</evidence>
<dbReference type="Pfam" id="PF00909">
    <property type="entry name" value="Ammonium_transp"/>
    <property type="match status" value="1"/>
</dbReference>
<gene>
    <name evidence="7" type="ORF">H0E87_025185</name>
</gene>
<keyword evidence="4 5" id="KW-0472">Membrane</keyword>
<comment type="subcellular location">
    <subcellularLocation>
        <location evidence="1">Membrane</location>
        <topology evidence="1">Multi-pass membrane protein</topology>
    </subcellularLocation>
</comment>
<reference evidence="7" key="1">
    <citation type="journal article" date="2021" name="J. Hered.">
        <title>Genome Assembly of Salicaceae Populus deltoides (Eastern Cottonwood) I-69 Based on Nanopore Sequencing and Hi-C Technologies.</title>
        <authorList>
            <person name="Bai S."/>
            <person name="Wu H."/>
            <person name="Zhang J."/>
            <person name="Pan Z."/>
            <person name="Zhao W."/>
            <person name="Li Z."/>
            <person name="Tong C."/>
        </authorList>
    </citation>
    <scope>NUCLEOTIDE SEQUENCE</scope>
    <source>
        <tissue evidence="7">Leaf</tissue>
    </source>
</reference>
<keyword evidence="3 5" id="KW-1133">Transmembrane helix</keyword>
<dbReference type="AlphaFoldDB" id="A0A8T2XBU0"/>
<dbReference type="Proteomes" id="UP000807159">
    <property type="component" value="Chromosome 14"/>
</dbReference>
<dbReference type="GO" id="GO:0008519">
    <property type="term" value="F:ammonium channel activity"/>
    <property type="evidence" value="ECO:0007669"/>
    <property type="project" value="InterPro"/>
</dbReference>
<keyword evidence="8" id="KW-1185">Reference proteome</keyword>
<dbReference type="InterPro" id="IPR024041">
    <property type="entry name" value="NH4_transpt_AmtB-like_dom"/>
</dbReference>
<evidence type="ECO:0000313" key="7">
    <source>
        <dbReference type="EMBL" id="KAH8489863.1"/>
    </source>
</evidence>
<sequence>MTIKIRFSSSLPLSRLLAAHNAQILVIVAWVSITMGTLLFILHKLKLLRIAAEEEMAGMDMTSHGGLAYVYTDHEGEKKEKAAARRHRAMSSGDRYFILAVGKIPSDINDEKSDRS</sequence>
<proteinExistence type="predicted"/>
<evidence type="ECO:0000313" key="8">
    <source>
        <dbReference type="Proteomes" id="UP000807159"/>
    </source>
</evidence>